<evidence type="ECO:0000313" key="2">
    <source>
        <dbReference type="Proteomes" id="UP000805704"/>
    </source>
</evidence>
<protein>
    <submittedName>
        <fullName evidence="1">Protocadherin gamma-A11</fullName>
    </submittedName>
</protein>
<dbReference type="EMBL" id="CM024791">
    <property type="protein sequence ID" value="KAG8004040.1"/>
    <property type="molecule type" value="Genomic_DNA"/>
</dbReference>
<comment type="caution">
    <text evidence="1">The sequence shown here is derived from an EMBL/GenBank/DDBJ whole genome shotgun (WGS) entry which is preliminary data.</text>
</comment>
<gene>
    <name evidence="1" type="primary">PCDHGA11</name>
    <name evidence="1" type="ORF">GBF38_008109</name>
</gene>
<organism evidence="1 2">
    <name type="scientific">Nibea albiflora</name>
    <name type="common">Yellow drum</name>
    <name type="synonym">Corvina albiflora</name>
    <dbReference type="NCBI Taxonomy" id="240163"/>
    <lineage>
        <taxon>Eukaryota</taxon>
        <taxon>Metazoa</taxon>
        <taxon>Chordata</taxon>
        <taxon>Craniata</taxon>
        <taxon>Vertebrata</taxon>
        <taxon>Euteleostomi</taxon>
        <taxon>Actinopterygii</taxon>
        <taxon>Neopterygii</taxon>
        <taxon>Teleostei</taxon>
        <taxon>Neoteleostei</taxon>
        <taxon>Acanthomorphata</taxon>
        <taxon>Eupercaria</taxon>
        <taxon>Sciaenidae</taxon>
        <taxon>Nibea</taxon>
    </lineage>
</organism>
<keyword evidence="2" id="KW-1185">Reference proteome</keyword>
<name>A0ACB7EPA8_NIBAL</name>
<dbReference type="Proteomes" id="UP000805704">
    <property type="component" value="Chromosome 3"/>
</dbReference>
<accession>A0ACB7EPA8</accession>
<reference evidence="1" key="1">
    <citation type="submission" date="2020-04" db="EMBL/GenBank/DDBJ databases">
        <title>A chromosome-scale assembly and high-density genetic map of the yellow drum (Nibea albiflora) genome.</title>
        <authorList>
            <person name="Xu D."/>
            <person name="Zhang W."/>
            <person name="Chen R."/>
            <person name="Tan P."/>
            <person name="Wang L."/>
            <person name="Song H."/>
            <person name="Tian L."/>
            <person name="Zhu Q."/>
            <person name="Wang B."/>
        </authorList>
    </citation>
    <scope>NUCLEOTIDE SEQUENCE</scope>
    <source>
        <strain evidence="1">ZJHYS-2018</strain>
    </source>
</reference>
<evidence type="ECO:0000313" key="1">
    <source>
        <dbReference type="EMBL" id="KAG8004040.1"/>
    </source>
</evidence>
<proteinExistence type="predicted"/>
<sequence>MGPTRFALLCGLAFVFLVLHPVYGDVSYSIPEEMKRGSVIGNIARNLGLDLGRLSVRKARIDTEDTNVQYCGINLSTGDLIVQERIDREGLCAKKASCVLKQELVLENPLELHRISIRVQDINDNSPQFKEDSLKIEIHESAVKGARFLLDEAHDGDIGENAVQGYSLQQNDHFKLNVNTKAGSPQRSGTVLIHVSVLDANDNVPVFSQTVYKASLPENSPLDTLVITVSAADADEGMYGEVTYGFDHVSDENQIFFLDSKTGEVKVGGSIDYEKESSYEMQISAKDGLGLASYATLIIEITDMNDNAPVIYLKSVTNPIPENVSPGTEVGIINVQDRDSENNRQVRCSIQQNVPFKLVPSIKNYYSLVTTGQLDRELVSDYNITISATDEGSPPLSSSKTVQLSVADINDNPPVFEEQSYSAYVTENNKPGSTLCSVTARDPDWRQNGTVIYSLLSGEVNGAPVSSYLSVNGDTGVIHAVRSFDYEQFRSFKVHVMARDNGSPPLSSNVTVSVFISDVNDNSPQILYPAPEGNSFMTELVPKAAHGGLSGVQSDSGGRGLRTERLAVLSYSEIH</sequence>